<dbReference type="Pfam" id="PF01266">
    <property type="entry name" value="DAO"/>
    <property type="match status" value="1"/>
</dbReference>
<evidence type="ECO:0000256" key="2">
    <source>
        <dbReference type="ARBA" id="ARBA00006730"/>
    </source>
</evidence>
<protein>
    <recommendedName>
        <fullName evidence="7">FAD dependent oxidoreductase domain-containing protein</fullName>
    </recommendedName>
</protein>
<evidence type="ECO:0000313" key="9">
    <source>
        <dbReference type="Proteomes" id="UP000308549"/>
    </source>
</evidence>
<keyword evidence="4 6" id="KW-0274">FAD</keyword>
<feature type="domain" description="FAD dependent oxidoreductase" evidence="7">
    <location>
        <begin position="9"/>
        <end position="356"/>
    </location>
</feature>
<dbReference type="PANTHER" id="PTHR11530">
    <property type="entry name" value="D-AMINO ACID OXIDASE"/>
    <property type="match status" value="1"/>
</dbReference>
<evidence type="ECO:0000256" key="4">
    <source>
        <dbReference type="ARBA" id="ARBA00022827"/>
    </source>
</evidence>
<keyword evidence="3" id="KW-0285">Flavoprotein</keyword>
<dbReference type="SUPFAM" id="SSF51971">
    <property type="entry name" value="Nucleotide-binding domain"/>
    <property type="match status" value="1"/>
</dbReference>
<dbReference type="PANTHER" id="PTHR11530:SF11">
    <property type="entry name" value="D-ASPARTATE OXIDASE"/>
    <property type="match status" value="1"/>
</dbReference>
<proteinExistence type="inferred from homology"/>
<dbReference type="InterPro" id="IPR023209">
    <property type="entry name" value="DAO"/>
</dbReference>
<dbReference type="GO" id="GO:0019478">
    <property type="term" value="P:D-amino acid catabolic process"/>
    <property type="evidence" value="ECO:0007669"/>
    <property type="project" value="TreeGrafter"/>
</dbReference>
<dbReference type="OrthoDB" id="2015447at2759"/>
<sequence>MASKPSPHILVLGAGVTGLTSALFLAEVGYGVTVVAAHMPGDESWEYTSPWAGAHWRTHAQADDLRMRDWDVQTYDYWCERLDQEKTDRSLPRAGIKIYDSHHLWSSPVREDLWWTPYVKDFRQLSPEQEPVLSINAALPAAKKIRHAAANRSVAVNVPQYLRYLQNRARALGVVFVKARIPVSEGFAGALAAAERITGKGQAAGFVNATGISARWVCGDEGVYPIKGQTVLVKGEAEALWTWLGEQAGRSAYCIPRPGSGMTILGGTKAAGIWEAEVEEDVTERILRECRGLVPELMTGVDGGFEVVSVQCGLRPARVGGARVEGEWVAGRWVVHAYGHAGGGYQNSVGSAREVVGLIGEGINGDRVTPRL</sequence>
<dbReference type="SUPFAM" id="SSF54373">
    <property type="entry name" value="FAD-linked reductases, C-terminal domain"/>
    <property type="match status" value="1"/>
</dbReference>
<keyword evidence="9" id="KW-1185">Reference proteome</keyword>
<keyword evidence="5" id="KW-0560">Oxidoreductase</keyword>
<comment type="caution">
    <text evidence="8">The sequence shown here is derived from an EMBL/GenBank/DDBJ whole genome shotgun (WGS) entry which is preliminary data.</text>
</comment>
<dbReference type="EMBL" id="NAJL01000013">
    <property type="protein sequence ID" value="TKA29825.1"/>
    <property type="molecule type" value="Genomic_DNA"/>
</dbReference>
<evidence type="ECO:0000256" key="6">
    <source>
        <dbReference type="PIRSR" id="PIRSR000189-1"/>
    </source>
</evidence>
<accession>A0A4U0U6K7</accession>
<name>A0A4U0U6K7_9PEZI</name>
<evidence type="ECO:0000313" key="8">
    <source>
        <dbReference type="EMBL" id="TKA29825.1"/>
    </source>
</evidence>
<feature type="binding site" evidence="6">
    <location>
        <position position="315"/>
    </location>
    <ligand>
        <name>D-dopa</name>
        <dbReference type="ChEBI" id="CHEBI:149689"/>
    </ligand>
</feature>
<evidence type="ECO:0000259" key="7">
    <source>
        <dbReference type="Pfam" id="PF01266"/>
    </source>
</evidence>
<comment type="cofactor">
    <cofactor evidence="1 6">
        <name>FAD</name>
        <dbReference type="ChEBI" id="CHEBI:57692"/>
    </cofactor>
</comment>
<feature type="binding site" evidence="6">
    <location>
        <begin position="48"/>
        <end position="49"/>
    </location>
    <ligand>
        <name>FAD</name>
        <dbReference type="ChEBI" id="CHEBI:57692"/>
    </ligand>
</feature>
<dbReference type="AlphaFoldDB" id="A0A4U0U6K7"/>
<dbReference type="GO" id="GO:0071949">
    <property type="term" value="F:FAD binding"/>
    <property type="evidence" value="ECO:0007669"/>
    <property type="project" value="InterPro"/>
</dbReference>
<dbReference type="Gene3D" id="3.30.9.10">
    <property type="entry name" value="D-Amino Acid Oxidase, subunit A, domain 2"/>
    <property type="match status" value="1"/>
</dbReference>
<feature type="binding site" evidence="6">
    <location>
        <position position="210"/>
    </location>
    <ligand>
        <name>FAD</name>
        <dbReference type="ChEBI" id="CHEBI:57692"/>
    </ligand>
</feature>
<dbReference type="Gene3D" id="3.40.50.720">
    <property type="entry name" value="NAD(P)-binding Rossmann-like Domain"/>
    <property type="match status" value="1"/>
</dbReference>
<dbReference type="Proteomes" id="UP000308549">
    <property type="component" value="Unassembled WGS sequence"/>
</dbReference>
<gene>
    <name evidence="8" type="ORF">B0A50_03189</name>
</gene>
<dbReference type="GO" id="GO:0003884">
    <property type="term" value="F:D-amino-acid oxidase activity"/>
    <property type="evidence" value="ECO:0007669"/>
    <property type="project" value="InterPro"/>
</dbReference>
<feature type="binding site" evidence="6">
    <location>
        <position position="253"/>
    </location>
    <ligand>
        <name>D-dopa</name>
        <dbReference type="ChEBI" id="CHEBI:149689"/>
    </ligand>
</feature>
<organism evidence="8 9">
    <name type="scientific">Salinomyces thailandicus</name>
    <dbReference type="NCBI Taxonomy" id="706561"/>
    <lineage>
        <taxon>Eukaryota</taxon>
        <taxon>Fungi</taxon>
        <taxon>Dikarya</taxon>
        <taxon>Ascomycota</taxon>
        <taxon>Pezizomycotina</taxon>
        <taxon>Dothideomycetes</taxon>
        <taxon>Dothideomycetidae</taxon>
        <taxon>Mycosphaerellales</taxon>
        <taxon>Teratosphaeriaceae</taxon>
        <taxon>Salinomyces</taxon>
    </lineage>
</organism>
<evidence type="ECO:0000256" key="3">
    <source>
        <dbReference type="ARBA" id="ARBA00022630"/>
    </source>
</evidence>
<dbReference type="InterPro" id="IPR006076">
    <property type="entry name" value="FAD-dep_OxRdtase"/>
</dbReference>
<dbReference type="GO" id="GO:0005737">
    <property type="term" value="C:cytoplasm"/>
    <property type="evidence" value="ECO:0007669"/>
    <property type="project" value="TreeGrafter"/>
</dbReference>
<dbReference type="InterPro" id="IPR006181">
    <property type="entry name" value="D-amino_acid_oxidase_CS"/>
</dbReference>
<evidence type="ECO:0000256" key="1">
    <source>
        <dbReference type="ARBA" id="ARBA00001974"/>
    </source>
</evidence>
<dbReference type="PIRSF" id="PIRSF000189">
    <property type="entry name" value="D-aa_oxidase"/>
    <property type="match status" value="1"/>
</dbReference>
<evidence type="ECO:0000256" key="5">
    <source>
        <dbReference type="ARBA" id="ARBA00023002"/>
    </source>
</evidence>
<comment type="similarity">
    <text evidence="2">Belongs to the DAMOX/DASOX family.</text>
</comment>
<dbReference type="PROSITE" id="PS00677">
    <property type="entry name" value="DAO"/>
    <property type="match status" value="1"/>
</dbReference>
<reference evidence="8 9" key="1">
    <citation type="submission" date="2017-03" db="EMBL/GenBank/DDBJ databases">
        <title>Genomes of endolithic fungi from Antarctica.</title>
        <authorList>
            <person name="Coleine C."/>
            <person name="Masonjones S."/>
            <person name="Stajich J.E."/>
        </authorList>
    </citation>
    <scope>NUCLEOTIDE SEQUENCE [LARGE SCALE GENOMIC DNA]</scope>
    <source>
        <strain evidence="8 9">CCFEE 6315</strain>
    </source>
</reference>
<feature type="binding site" evidence="6">
    <location>
        <position position="342"/>
    </location>
    <ligand>
        <name>D-dopa</name>
        <dbReference type="ChEBI" id="CHEBI:149689"/>
    </ligand>
</feature>